<dbReference type="EMBL" id="CAJVPT010043193">
    <property type="protein sequence ID" value="CAG8731775.1"/>
    <property type="molecule type" value="Genomic_DNA"/>
</dbReference>
<name>A0ACA9Q1S8_9GLOM</name>
<proteinExistence type="predicted"/>
<sequence>MPFYPISCKYSHIPGEEGHRGRESSRLGGSLCQADKRDSATSTSSYSIDNSRSIVHEIQFSYQYKSRVSEAVGKTVIWPSSNGWNQTTAASSSFSLMSSFTPHSLEVVRSDWNGRQSSKSSAQIEEIFTFTIESLLFGSLWLTIVL</sequence>
<dbReference type="Proteomes" id="UP000789525">
    <property type="component" value="Unassembled WGS sequence"/>
</dbReference>
<gene>
    <name evidence="1" type="ORF">ACOLOM_LOCUS11687</name>
</gene>
<evidence type="ECO:0000313" key="1">
    <source>
        <dbReference type="EMBL" id="CAG8731775.1"/>
    </source>
</evidence>
<reference evidence="1" key="1">
    <citation type="submission" date="2021-06" db="EMBL/GenBank/DDBJ databases">
        <authorList>
            <person name="Kallberg Y."/>
            <person name="Tangrot J."/>
            <person name="Rosling A."/>
        </authorList>
    </citation>
    <scope>NUCLEOTIDE SEQUENCE</scope>
    <source>
        <strain evidence="1">CL356</strain>
    </source>
</reference>
<evidence type="ECO:0000313" key="2">
    <source>
        <dbReference type="Proteomes" id="UP000789525"/>
    </source>
</evidence>
<feature type="non-terminal residue" evidence="1">
    <location>
        <position position="146"/>
    </location>
</feature>
<protein>
    <submittedName>
        <fullName evidence="1">1819_t:CDS:1</fullName>
    </submittedName>
</protein>
<keyword evidence="2" id="KW-1185">Reference proteome</keyword>
<organism evidence="1 2">
    <name type="scientific">Acaulospora colombiana</name>
    <dbReference type="NCBI Taxonomy" id="27376"/>
    <lineage>
        <taxon>Eukaryota</taxon>
        <taxon>Fungi</taxon>
        <taxon>Fungi incertae sedis</taxon>
        <taxon>Mucoromycota</taxon>
        <taxon>Glomeromycotina</taxon>
        <taxon>Glomeromycetes</taxon>
        <taxon>Diversisporales</taxon>
        <taxon>Acaulosporaceae</taxon>
        <taxon>Acaulospora</taxon>
    </lineage>
</organism>
<comment type="caution">
    <text evidence="1">The sequence shown here is derived from an EMBL/GenBank/DDBJ whole genome shotgun (WGS) entry which is preliminary data.</text>
</comment>
<accession>A0ACA9Q1S8</accession>